<protein>
    <recommendedName>
        <fullName evidence="1">Dynein regulatory complex protein 1 C-terminal domain-containing protein</fullName>
    </recommendedName>
</protein>
<dbReference type="GO" id="GO:0070286">
    <property type="term" value="P:axonemal dynein complex assembly"/>
    <property type="evidence" value="ECO:0007669"/>
    <property type="project" value="InterPro"/>
</dbReference>
<dbReference type="PANTHER" id="PTHR21625">
    <property type="entry name" value="NYD-SP28 PROTEIN"/>
    <property type="match status" value="1"/>
</dbReference>
<comment type="caution">
    <text evidence="2">The sequence shown here is derived from an EMBL/GenBank/DDBJ whole genome shotgun (WGS) entry which is preliminary data.</text>
</comment>
<dbReference type="GO" id="GO:0060285">
    <property type="term" value="P:cilium-dependent cell motility"/>
    <property type="evidence" value="ECO:0007669"/>
    <property type="project" value="TreeGrafter"/>
</dbReference>
<evidence type="ECO:0000313" key="3">
    <source>
        <dbReference type="Proteomes" id="UP001162162"/>
    </source>
</evidence>
<dbReference type="Pfam" id="PF14775">
    <property type="entry name" value="NYD-SP28_assoc"/>
    <property type="match status" value="1"/>
</dbReference>
<gene>
    <name evidence="2" type="ORF">NQ318_003007</name>
</gene>
<dbReference type="AlphaFoldDB" id="A0AAV8YQ59"/>
<name>A0AAV8YQ59_9CUCU</name>
<sequence>MLLKDSARFQSLKINRKEDIDLMVNYFVPYTYCARCSAIAEVAPQMSVVMSRYTPSQLSTISTVFSRTEVDNVEFMDLEDACNAIQQPIALIQDIVSDLVSSEESSEDKSNTEENSLVCGEAASENDYTTFKEKKITGKKTFIAEEKMLCQYNHPVVISSVYVLRALREFVTSYYAEREGLLTTRERLEKRRLTFSRTLTEEDISNYWEKFRSIYNEDRVRVWDGLLEGLKRYHEILKVQKSTVTYFGLWREVEAIVGVDDRIFLPTSTDSNLFKMADIA</sequence>
<keyword evidence="3" id="KW-1185">Reference proteome</keyword>
<organism evidence="2 3">
    <name type="scientific">Aromia moschata</name>
    <dbReference type="NCBI Taxonomy" id="1265417"/>
    <lineage>
        <taxon>Eukaryota</taxon>
        <taxon>Metazoa</taxon>
        <taxon>Ecdysozoa</taxon>
        <taxon>Arthropoda</taxon>
        <taxon>Hexapoda</taxon>
        <taxon>Insecta</taxon>
        <taxon>Pterygota</taxon>
        <taxon>Neoptera</taxon>
        <taxon>Endopterygota</taxon>
        <taxon>Coleoptera</taxon>
        <taxon>Polyphaga</taxon>
        <taxon>Cucujiformia</taxon>
        <taxon>Chrysomeloidea</taxon>
        <taxon>Cerambycidae</taxon>
        <taxon>Cerambycinae</taxon>
        <taxon>Callichromatini</taxon>
        <taxon>Aromia</taxon>
    </lineage>
</organism>
<dbReference type="InterPro" id="IPR039750">
    <property type="entry name" value="DRC1/DRC2"/>
</dbReference>
<accession>A0AAV8YQ59</accession>
<evidence type="ECO:0000313" key="2">
    <source>
        <dbReference type="EMBL" id="KAJ8953585.1"/>
    </source>
</evidence>
<dbReference type="PANTHER" id="PTHR21625:SF1">
    <property type="entry name" value="DYNEIN REGULATORY COMPLEX PROTEIN 1"/>
    <property type="match status" value="1"/>
</dbReference>
<dbReference type="EMBL" id="JAPWTK010000055">
    <property type="protein sequence ID" value="KAJ8953585.1"/>
    <property type="molecule type" value="Genomic_DNA"/>
</dbReference>
<dbReference type="InterPro" id="IPR029440">
    <property type="entry name" value="DRC1_C"/>
</dbReference>
<reference evidence="2" key="1">
    <citation type="journal article" date="2023" name="Insect Mol. Biol.">
        <title>Genome sequencing provides insights into the evolution of gene families encoding plant cell wall-degrading enzymes in longhorned beetles.</title>
        <authorList>
            <person name="Shin N.R."/>
            <person name="Okamura Y."/>
            <person name="Kirsch R."/>
            <person name="Pauchet Y."/>
        </authorList>
    </citation>
    <scope>NUCLEOTIDE SEQUENCE</scope>
    <source>
        <strain evidence="2">AMC_N1</strain>
    </source>
</reference>
<proteinExistence type="predicted"/>
<dbReference type="GO" id="GO:0003352">
    <property type="term" value="P:regulation of cilium movement"/>
    <property type="evidence" value="ECO:0007669"/>
    <property type="project" value="TreeGrafter"/>
</dbReference>
<dbReference type="GO" id="GO:0005858">
    <property type="term" value="C:axonemal dynein complex"/>
    <property type="evidence" value="ECO:0007669"/>
    <property type="project" value="InterPro"/>
</dbReference>
<evidence type="ECO:0000259" key="1">
    <source>
        <dbReference type="Pfam" id="PF14775"/>
    </source>
</evidence>
<feature type="domain" description="Dynein regulatory complex protein 1 C-terminal" evidence="1">
    <location>
        <begin position="207"/>
        <end position="243"/>
    </location>
</feature>
<dbReference type="Proteomes" id="UP001162162">
    <property type="component" value="Unassembled WGS sequence"/>
</dbReference>